<evidence type="ECO:0000313" key="7">
    <source>
        <dbReference type="Proteomes" id="UP000596092"/>
    </source>
</evidence>
<comment type="function">
    <text evidence="5">Part of the twin-arginine translocation (Tat) system that transports large folded proteins containing a characteristic twin-arginine motif in their signal peptide across membranes.</text>
</comment>
<feature type="transmembrane region" description="Helical" evidence="5">
    <location>
        <begin position="6"/>
        <end position="24"/>
    </location>
</feature>
<keyword evidence="4 5" id="KW-0472">Membrane</keyword>
<dbReference type="GO" id="GO:0009977">
    <property type="term" value="F:proton motive force dependent protein transmembrane transporter activity"/>
    <property type="evidence" value="ECO:0007669"/>
    <property type="project" value="TreeGrafter"/>
</dbReference>
<feature type="transmembrane region" description="Helical" evidence="5">
    <location>
        <begin position="146"/>
        <end position="167"/>
    </location>
</feature>
<gene>
    <name evidence="5 6" type="primary">tatC</name>
    <name evidence="6" type="ORF">HP555_00060</name>
</gene>
<evidence type="ECO:0000256" key="1">
    <source>
        <dbReference type="ARBA" id="ARBA00004141"/>
    </source>
</evidence>
<comment type="similarity">
    <text evidence="5">Belongs to the TatC family.</text>
</comment>
<dbReference type="GO" id="GO:0033281">
    <property type="term" value="C:TAT protein transport complex"/>
    <property type="evidence" value="ECO:0007669"/>
    <property type="project" value="UniProtKB-UniRule"/>
</dbReference>
<dbReference type="EMBL" id="CP054140">
    <property type="protein sequence ID" value="QQG66898.1"/>
    <property type="molecule type" value="Genomic_DNA"/>
</dbReference>
<dbReference type="NCBIfam" id="TIGR00945">
    <property type="entry name" value="tatC"/>
    <property type="match status" value="1"/>
</dbReference>
<dbReference type="Pfam" id="PF00902">
    <property type="entry name" value="TatC"/>
    <property type="match status" value="1"/>
</dbReference>
<dbReference type="HAMAP" id="MF_00902">
    <property type="entry name" value="TatC"/>
    <property type="match status" value="1"/>
</dbReference>
<feature type="transmembrane region" description="Helical" evidence="5">
    <location>
        <begin position="83"/>
        <end position="112"/>
    </location>
</feature>
<comment type="caution">
    <text evidence="5">Lacks conserved residue(s) required for the propagation of feature annotation.</text>
</comment>
<sequence length="191" mass="20895">MKLALVCGVVFASPVIFLQIWRFVSPGLYRHEKKVIVPFALISTLCFLGGAAFGYLVVFPAAFKFLLGYSSEFLEPMPAVEEYFSLALRLFIAFGLMFELPVFMVFLSKIGVVNRSFLSKNRKYAVLIAFIVAAVLTPTPDVVNQLLMAGPLILLYEVSIVAVGIFGRTTLAGFPAKVPTDDQSSGSPDPE</sequence>
<protein>
    <recommendedName>
        <fullName evidence="5">Sec-independent protein translocase protein TatC</fullName>
    </recommendedName>
</protein>
<keyword evidence="5" id="KW-0813">Transport</keyword>
<dbReference type="PROSITE" id="PS01218">
    <property type="entry name" value="TATC"/>
    <property type="match status" value="1"/>
</dbReference>
<keyword evidence="7" id="KW-1185">Reference proteome</keyword>
<reference evidence="6 7" key="1">
    <citation type="submission" date="2020-05" db="EMBL/GenBank/DDBJ databases">
        <title>Complete genome of Desulfobulbus oligotrophicus.</title>
        <authorList>
            <person name="Podar M."/>
        </authorList>
    </citation>
    <scope>NUCLEOTIDE SEQUENCE [LARGE SCALE GENOMIC DNA]</scope>
    <source>
        <strain evidence="6 7">Prop6</strain>
    </source>
</reference>
<keyword evidence="3 5" id="KW-1133">Transmembrane helix</keyword>
<dbReference type="PRINTS" id="PR01840">
    <property type="entry name" value="TATCFAMILY"/>
</dbReference>
<dbReference type="AlphaFoldDB" id="A0A7T5VFC8"/>
<keyword evidence="5" id="KW-0811">Translocation</keyword>
<keyword evidence="5" id="KW-1003">Cell membrane</keyword>
<keyword evidence="5" id="KW-0653">Protein transport</keyword>
<keyword evidence="2 5" id="KW-0812">Transmembrane</keyword>
<dbReference type="PANTHER" id="PTHR30371">
    <property type="entry name" value="SEC-INDEPENDENT PROTEIN TRANSLOCASE PROTEIN TATC"/>
    <property type="match status" value="1"/>
</dbReference>
<proteinExistence type="inferred from homology"/>
<evidence type="ECO:0000313" key="6">
    <source>
        <dbReference type="EMBL" id="QQG66898.1"/>
    </source>
</evidence>
<dbReference type="InterPro" id="IPR002033">
    <property type="entry name" value="TatC"/>
</dbReference>
<evidence type="ECO:0000256" key="3">
    <source>
        <dbReference type="ARBA" id="ARBA00022989"/>
    </source>
</evidence>
<comment type="subunit">
    <text evidence="5">Forms a complex with TatA.</text>
</comment>
<evidence type="ECO:0000256" key="5">
    <source>
        <dbReference type="HAMAP-Rule" id="MF_00902"/>
    </source>
</evidence>
<dbReference type="KEGG" id="dog:HP555_00060"/>
<dbReference type="GO" id="GO:0043953">
    <property type="term" value="P:protein transport by the Tat complex"/>
    <property type="evidence" value="ECO:0007669"/>
    <property type="project" value="UniProtKB-UniRule"/>
</dbReference>
<dbReference type="InterPro" id="IPR019820">
    <property type="entry name" value="Sec-indep_translocase_CS"/>
</dbReference>
<evidence type="ECO:0000256" key="2">
    <source>
        <dbReference type="ARBA" id="ARBA00022692"/>
    </source>
</evidence>
<feature type="transmembrane region" description="Helical" evidence="5">
    <location>
        <begin position="124"/>
        <end position="140"/>
    </location>
</feature>
<accession>A0A7T5VFC8</accession>
<organism evidence="6 7">
    <name type="scientific">Desulfobulbus oligotrophicus</name>
    <dbReference type="NCBI Taxonomy" id="1909699"/>
    <lineage>
        <taxon>Bacteria</taxon>
        <taxon>Pseudomonadati</taxon>
        <taxon>Thermodesulfobacteriota</taxon>
        <taxon>Desulfobulbia</taxon>
        <taxon>Desulfobulbales</taxon>
        <taxon>Desulfobulbaceae</taxon>
        <taxon>Desulfobulbus</taxon>
    </lineage>
</organism>
<dbReference type="PANTHER" id="PTHR30371:SF0">
    <property type="entry name" value="SEC-INDEPENDENT PROTEIN TRANSLOCASE PROTEIN TATC, CHLOROPLASTIC-RELATED"/>
    <property type="match status" value="1"/>
</dbReference>
<name>A0A7T5VFC8_9BACT</name>
<dbReference type="GO" id="GO:0065002">
    <property type="term" value="P:intracellular protein transmembrane transport"/>
    <property type="evidence" value="ECO:0007669"/>
    <property type="project" value="TreeGrafter"/>
</dbReference>
<dbReference type="Proteomes" id="UP000596092">
    <property type="component" value="Chromosome"/>
</dbReference>
<comment type="subcellular location">
    <subcellularLocation>
        <location evidence="5">Cell membrane</location>
        <topology evidence="5">Multi-pass membrane protein</topology>
    </subcellularLocation>
    <subcellularLocation>
        <location evidence="1">Membrane</location>
        <topology evidence="1">Multi-pass membrane protein</topology>
    </subcellularLocation>
</comment>
<feature type="transmembrane region" description="Helical" evidence="5">
    <location>
        <begin position="36"/>
        <end position="63"/>
    </location>
</feature>
<evidence type="ECO:0000256" key="4">
    <source>
        <dbReference type="ARBA" id="ARBA00023136"/>
    </source>
</evidence>